<dbReference type="Proteomes" id="UP000321306">
    <property type="component" value="Unassembled WGS sequence"/>
</dbReference>
<proteinExistence type="predicted"/>
<evidence type="ECO:0000313" key="2">
    <source>
        <dbReference type="Proteomes" id="UP000321306"/>
    </source>
</evidence>
<accession>A0A511NB76</accession>
<evidence type="ECO:0000313" key="1">
    <source>
        <dbReference type="EMBL" id="GEM50052.1"/>
    </source>
</evidence>
<dbReference type="EMBL" id="BJXB01000054">
    <property type="protein sequence ID" value="GEM50052.1"/>
    <property type="molecule type" value="Genomic_DNA"/>
</dbReference>
<name>A0A511NB76_DEIC1</name>
<dbReference type="RefSeq" id="WP_146891823.1">
    <property type="nucleotide sequence ID" value="NZ_BJXB01000054.1"/>
</dbReference>
<organism evidence="1 2">
    <name type="scientific">Deinococcus cellulosilyticus (strain DSM 18568 / NBRC 106333 / KACC 11606 / 5516J-15)</name>
    <dbReference type="NCBI Taxonomy" id="1223518"/>
    <lineage>
        <taxon>Bacteria</taxon>
        <taxon>Thermotogati</taxon>
        <taxon>Deinococcota</taxon>
        <taxon>Deinococci</taxon>
        <taxon>Deinococcales</taxon>
        <taxon>Deinococcaceae</taxon>
        <taxon>Deinococcus</taxon>
    </lineage>
</organism>
<comment type="caution">
    <text evidence="1">The sequence shown here is derived from an EMBL/GenBank/DDBJ whole genome shotgun (WGS) entry which is preliminary data.</text>
</comment>
<keyword evidence="2" id="KW-1185">Reference proteome</keyword>
<sequence>MTPEFQRKLDRLDHLSRHAARTFHPPGTTAGLNAFCFPGLVVALQSGSDISETEYKKFAEDWQEHLEHCKHIVERIQLARGLNGQPGDLPRQEWLNLQQDPWIGKVYLVCSAHGETLPDTVHRLALHRCTVTRNLLETMRSEKRRQQQYLDEETEQLSQQFNALHPEISP</sequence>
<protein>
    <submittedName>
        <fullName evidence="1">Uncharacterized protein</fullName>
    </submittedName>
</protein>
<gene>
    <name evidence="1" type="ORF">DC3_56870</name>
</gene>
<dbReference type="AlphaFoldDB" id="A0A511NB76"/>
<reference evidence="1 2" key="1">
    <citation type="submission" date="2019-07" db="EMBL/GenBank/DDBJ databases">
        <title>Whole genome shotgun sequence of Deinococcus cellulosilyticus NBRC 106333.</title>
        <authorList>
            <person name="Hosoyama A."/>
            <person name="Uohara A."/>
            <person name="Ohji S."/>
            <person name="Ichikawa N."/>
        </authorList>
    </citation>
    <scope>NUCLEOTIDE SEQUENCE [LARGE SCALE GENOMIC DNA]</scope>
    <source>
        <strain evidence="1 2">NBRC 106333</strain>
    </source>
</reference>